<dbReference type="AlphaFoldDB" id="A0A2A5QPN0"/>
<dbReference type="InterPro" id="IPR032710">
    <property type="entry name" value="NTF2-like_dom_sf"/>
</dbReference>
<organism evidence="3 4">
    <name type="scientific">Natrinema ejinorense</name>
    <dbReference type="NCBI Taxonomy" id="373386"/>
    <lineage>
        <taxon>Archaea</taxon>
        <taxon>Methanobacteriati</taxon>
        <taxon>Methanobacteriota</taxon>
        <taxon>Stenosarchaea group</taxon>
        <taxon>Halobacteria</taxon>
        <taxon>Halobacteriales</taxon>
        <taxon>Natrialbaceae</taxon>
        <taxon>Natrinema</taxon>
    </lineage>
</organism>
<feature type="compositionally biased region" description="Low complexity" evidence="1">
    <location>
        <begin position="200"/>
        <end position="212"/>
    </location>
</feature>
<reference evidence="3 4" key="1">
    <citation type="submission" date="2017-09" db="EMBL/GenBank/DDBJ databases">
        <title>Genome sequences of Natrinema ejinorence JCM 13890T.</title>
        <authorList>
            <person name="Roh S.W."/>
            <person name="Kim Y.B."/>
            <person name="Kim J.Y."/>
        </authorList>
    </citation>
    <scope>NUCLEOTIDE SEQUENCE [LARGE SCALE GENOMIC DNA]</scope>
    <source>
        <strain evidence="3 4">JCM 13890</strain>
    </source>
</reference>
<dbReference type="OrthoDB" id="378399at2157"/>
<name>A0A2A5QPN0_9EURY</name>
<protein>
    <recommendedName>
        <fullName evidence="2">SnoaL-like domain-containing protein</fullName>
    </recommendedName>
</protein>
<feature type="region of interest" description="Disordered" evidence="1">
    <location>
        <begin position="192"/>
        <end position="212"/>
    </location>
</feature>
<keyword evidence="4" id="KW-1185">Reference proteome</keyword>
<dbReference type="Pfam" id="PF12680">
    <property type="entry name" value="SnoaL_2"/>
    <property type="match status" value="1"/>
</dbReference>
<dbReference type="EMBL" id="NXNI01000002">
    <property type="protein sequence ID" value="PCR88790.1"/>
    <property type="molecule type" value="Genomic_DNA"/>
</dbReference>
<evidence type="ECO:0000313" key="3">
    <source>
        <dbReference type="EMBL" id="PCR88790.1"/>
    </source>
</evidence>
<dbReference type="Gene3D" id="3.10.450.50">
    <property type="match status" value="1"/>
</dbReference>
<evidence type="ECO:0000256" key="1">
    <source>
        <dbReference type="SAM" id="MobiDB-lite"/>
    </source>
</evidence>
<dbReference type="SUPFAM" id="SSF54427">
    <property type="entry name" value="NTF2-like"/>
    <property type="match status" value="1"/>
</dbReference>
<feature type="domain" description="SnoaL-like" evidence="2">
    <location>
        <begin position="218"/>
        <end position="326"/>
    </location>
</feature>
<sequence>MTQQPSYDTEALETATMLVPVPSDYTLVDARRVTRDERPVWRFRHARKNGSNADLGGEHVSFVVDAERSSLLGMTRMEKRFAERNIPDRETARTVFEEFIAEAAPDLHGALDVLWIEPHDETITVDGHDVVVTGMKVKCRDQSGTYAWVIVGPGNEVVTFERDVIWNDEMSRRKTEQWLHDDWFAEQTMVPNSNNRQTTHEPTPTMTSSTPTDAKSIVDEFFTAFGVGDLDHVLALAHENIEIVATGPESVPWYGTYHGRDGLQQFLERLGGDTDTEAFSVDWLVSEQETVFAAGHLKHRITSTGNVFESDWALRCAVRDGAIIEYQFFEDTAAAAAAFD</sequence>
<gene>
    <name evidence="3" type="ORF">CP557_20105</name>
</gene>
<dbReference type="RefSeq" id="WP_097381809.1">
    <property type="nucleotide sequence ID" value="NZ_NXNI01000002.1"/>
</dbReference>
<evidence type="ECO:0000313" key="4">
    <source>
        <dbReference type="Proteomes" id="UP000219689"/>
    </source>
</evidence>
<dbReference type="Proteomes" id="UP000219689">
    <property type="component" value="Unassembled WGS sequence"/>
</dbReference>
<proteinExistence type="predicted"/>
<evidence type="ECO:0000259" key="2">
    <source>
        <dbReference type="Pfam" id="PF12680"/>
    </source>
</evidence>
<dbReference type="InterPro" id="IPR037401">
    <property type="entry name" value="SnoaL-like"/>
</dbReference>
<dbReference type="PANTHER" id="PTHR41252:SF1">
    <property type="entry name" value="BLR2505 PROTEIN"/>
    <property type="match status" value="1"/>
</dbReference>
<accession>A0A2A5QPN0</accession>
<comment type="caution">
    <text evidence="3">The sequence shown here is derived from an EMBL/GenBank/DDBJ whole genome shotgun (WGS) entry which is preliminary data.</text>
</comment>
<dbReference type="PANTHER" id="PTHR41252">
    <property type="entry name" value="BLR2505 PROTEIN"/>
    <property type="match status" value="1"/>
</dbReference>